<evidence type="ECO:0008006" key="9">
    <source>
        <dbReference type="Google" id="ProtNLM"/>
    </source>
</evidence>
<keyword evidence="2" id="KW-0547">Nucleotide-binding</keyword>
<dbReference type="Pfam" id="PF10509">
    <property type="entry name" value="GalKase_gal_bdg"/>
    <property type="match status" value="1"/>
</dbReference>
<dbReference type="KEGG" id="sper:EW093_02385"/>
<reference evidence="7 8" key="2">
    <citation type="submission" date="2019-09" db="EMBL/GenBank/DDBJ databases">
        <title>Complete Genome Sequence and Methylome Analysis of free living Spirochaetas.</title>
        <authorList>
            <person name="Leshcheva N."/>
            <person name="Mikheeva N."/>
        </authorList>
    </citation>
    <scope>NUCLEOTIDE SEQUENCE [LARGE SCALE GENOMIC DNA]</scope>
    <source>
        <strain evidence="7 8">P</strain>
    </source>
</reference>
<dbReference type="OrthoDB" id="250531at2"/>
<dbReference type="InterPro" id="IPR006204">
    <property type="entry name" value="GHMP_kinase_N_dom"/>
</dbReference>
<dbReference type="InterPro" id="IPR000705">
    <property type="entry name" value="Galactokinase"/>
</dbReference>
<dbReference type="Pfam" id="PF00288">
    <property type="entry name" value="GHMP_kinases_N"/>
    <property type="match status" value="1"/>
</dbReference>
<accession>A0A5C1Q7Z7</accession>
<feature type="domain" description="GHMP kinase N-terminal" evidence="5">
    <location>
        <begin position="89"/>
        <end position="174"/>
    </location>
</feature>
<evidence type="ECO:0000256" key="2">
    <source>
        <dbReference type="ARBA" id="ARBA00022741"/>
    </source>
</evidence>
<dbReference type="InterPro" id="IPR006206">
    <property type="entry name" value="Mevalonate/galactokinase"/>
</dbReference>
<evidence type="ECO:0000313" key="8">
    <source>
        <dbReference type="Proteomes" id="UP000323824"/>
    </source>
</evidence>
<dbReference type="InterPro" id="IPR036554">
    <property type="entry name" value="GHMP_kinase_C_sf"/>
</dbReference>
<name>A0A5C1Q7Z7_9SPIO</name>
<keyword evidence="3" id="KW-0808">Transferase</keyword>
<dbReference type="Proteomes" id="UP000323824">
    <property type="component" value="Chromosome"/>
</dbReference>
<dbReference type="SUPFAM" id="SSF55060">
    <property type="entry name" value="GHMP Kinase, C-terminal domain"/>
    <property type="match status" value="1"/>
</dbReference>
<protein>
    <recommendedName>
        <fullName evidence="9">Galactokinase</fullName>
    </recommendedName>
</protein>
<dbReference type="EMBL" id="CP035807">
    <property type="protein sequence ID" value="QEN03591.1"/>
    <property type="molecule type" value="Genomic_DNA"/>
</dbReference>
<proteinExistence type="inferred from homology"/>
<evidence type="ECO:0000256" key="3">
    <source>
        <dbReference type="ARBA" id="ARBA00022777"/>
    </source>
</evidence>
<dbReference type="SUPFAM" id="SSF54211">
    <property type="entry name" value="Ribosomal protein S5 domain 2-like"/>
    <property type="match status" value="1"/>
</dbReference>
<comment type="similarity">
    <text evidence="1">Belongs to the GHMP kinase family. GalK subfamily.</text>
</comment>
<evidence type="ECO:0000256" key="1">
    <source>
        <dbReference type="ARBA" id="ARBA00006566"/>
    </source>
</evidence>
<evidence type="ECO:0000256" key="4">
    <source>
        <dbReference type="ARBA" id="ARBA00022840"/>
    </source>
</evidence>
<feature type="domain" description="Galactokinase N-terminal" evidence="6">
    <location>
        <begin position="7"/>
        <end position="55"/>
    </location>
</feature>
<dbReference type="PANTHER" id="PTHR10457">
    <property type="entry name" value="MEVALONATE KINASE/GALACTOKINASE"/>
    <property type="match status" value="1"/>
</dbReference>
<evidence type="ECO:0000259" key="6">
    <source>
        <dbReference type="Pfam" id="PF10509"/>
    </source>
</evidence>
<dbReference type="Gene3D" id="3.30.230.10">
    <property type="match status" value="1"/>
</dbReference>
<dbReference type="PIRSF" id="PIRSF000530">
    <property type="entry name" value="Galactokinase"/>
    <property type="match status" value="1"/>
</dbReference>
<dbReference type="PRINTS" id="PR00473">
    <property type="entry name" value="GALCTOKINASE"/>
</dbReference>
<dbReference type="GO" id="GO:0006012">
    <property type="term" value="P:galactose metabolic process"/>
    <property type="evidence" value="ECO:0007669"/>
    <property type="project" value="InterPro"/>
</dbReference>
<dbReference type="GO" id="GO:0004335">
    <property type="term" value="F:galactokinase activity"/>
    <property type="evidence" value="ECO:0007669"/>
    <property type="project" value="InterPro"/>
</dbReference>
<organism evidence="7 8">
    <name type="scientific">Thiospirochaeta perfilievii</name>
    <dbReference type="NCBI Taxonomy" id="252967"/>
    <lineage>
        <taxon>Bacteria</taxon>
        <taxon>Pseudomonadati</taxon>
        <taxon>Spirochaetota</taxon>
        <taxon>Spirochaetia</taxon>
        <taxon>Spirochaetales</taxon>
        <taxon>Spirochaetaceae</taxon>
        <taxon>Thiospirochaeta</taxon>
    </lineage>
</organism>
<keyword evidence="3" id="KW-0418">Kinase</keyword>
<dbReference type="InterPro" id="IPR020568">
    <property type="entry name" value="Ribosomal_Su5_D2-typ_SF"/>
</dbReference>
<dbReference type="InterPro" id="IPR019539">
    <property type="entry name" value="GalKase_N"/>
</dbReference>
<dbReference type="Gene3D" id="3.30.70.890">
    <property type="entry name" value="GHMP kinase, C-terminal domain"/>
    <property type="match status" value="1"/>
</dbReference>
<dbReference type="PRINTS" id="PR00959">
    <property type="entry name" value="MEVGALKINASE"/>
</dbReference>
<sequence length="385" mass="43444">MTEIELKHKEEYGHKPGVFYSCPGKITLSGEHTEYNDGVIISSAINLYCQVAISKRDDNSVRFYSVNYNERKKTSISNIKNKREDRWSNYIKGVIMSIIQTGTPLSGMNITILSDIPEKIGLGSSTAMCLATACCLKKLYNLDLSWLNLVESTRFSESVFMGLYAGLDDALTMFFNNKNSLFCFDAATLDYESLKLDSLIDRVVLLDPGVSNADVEMDYIDDRDGLYELASKLSKGKNNHSLRNYRVEEIRSCIDIPERIKRKAIFIVEEIKRSLDIKQVVSNGNIDLLGRYLVRSHEGLRDLFESTCPEVDWLIKRGVETDGVYGGKSSGEISSGIVVFIMEQNGIDNFSTHIEDYDKIFGFKAKIMSIKLCNGMSKNYPEINS</sequence>
<dbReference type="InterPro" id="IPR014721">
    <property type="entry name" value="Ribsml_uS5_D2-typ_fold_subgr"/>
</dbReference>
<dbReference type="AlphaFoldDB" id="A0A5C1Q7Z7"/>
<dbReference type="RefSeq" id="WP_149566849.1">
    <property type="nucleotide sequence ID" value="NZ_CP035807.1"/>
</dbReference>
<gene>
    <name evidence="7" type="ORF">EW093_02385</name>
</gene>
<evidence type="ECO:0000259" key="5">
    <source>
        <dbReference type="Pfam" id="PF00288"/>
    </source>
</evidence>
<dbReference type="PANTHER" id="PTHR10457:SF7">
    <property type="entry name" value="GALACTOKINASE-RELATED"/>
    <property type="match status" value="1"/>
</dbReference>
<reference evidence="7 8" key="1">
    <citation type="submission" date="2019-02" db="EMBL/GenBank/DDBJ databases">
        <authorList>
            <person name="Fomenkov A."/>
            <person name="Dubinina G."/>
            <person name="Grabovich M."/>
            <person name="Vincze T."/>
            <person name="Roberts R.J."/>
        </authorList>
    </citation>
    <scope>NUCLEOTIDE SEQUENCE [LARGE SCALE GENOMIC DNA]</scope>
    <source>
        <strain evidence="7 8">P</strain>
    </source>
</reference>
<dbReference type="GO" id="GO:0005829">
    <property type="term" value="C:cytosol"/>
    <property type="evidence" value="ECO:0007669"/>
    <property type="project" value="TreeGrafter"/>
</dbReference>
<keyword evidence="4" id="KW-0067">ATP-binding</keyword>
<evidence type="ECO:0000313" key="7">
    <source>
        <dbReference type="EMBL" id="QEN03591.1"/>
    </source>
</evidence>
<keyword evidence="8" id="KW-1185">Reference proteome</keyword>
<dbReference type="GO" id="GO:0005524">
    <property type="term" value="F:ATP binding"/>
    <property type="evidence" value="ECO:0007669"/>
    <property type="project" value="UniProtKB-KW"/>
</dbReference>